<dbReference type="STRING" id="51511.ENSCSAVP00000009763"/>
<feature type="region of interest" description="Disordered" evidence="3">
    <location>
        <begin position="95"/>
        <end position="124"/>
    </location>
</feature>
<reference evidence="5" key="1">
    <citation type="submission" date="2003-08" db="EMBL/GenBank/DDBJ databases">
        <authorList>
            <person name="Birren B."/>
            <person name="Nusbaum C."/>
            <person name="Abebe A."/>
            <person name="Abouelleil A."/>
            <person name="Adekoya E."/>
            <person name="Ait-zahra M."/>
            <person name="Allen N."/>
            <person name="Allen T."/>
            <person name="An P."/>
            <person name="Anderson M."/>
            <person name="Anderson S."/>
            <person name="Arachchi H."/>
            <person name="Armbruster J."/>
            <person name="Bachantsang P."/>
            <person name="Baldwin J."/>
            <person name="Barry A."/>
            <person name="Bayul T."/>
            <person name="Blitshsteyn B."/>
            <person name="Bloom T."/>
            <person name="Blye J."/>
            <person name="Boguslavskiy L."/>
            <person name="Borowsky M."/>
            <person name="Boukhgalter B."/>
            <person name="Brunache A."/>
            <person name="Butler J."/>
            <person name="Calixte N."/>
            <person name="Calvo S."/>
            <person name="Camarata J."/>
            <person name="Campo K."/>
            <person name="Chang J."/>
            <person name="Cheshatsang Y."/>
            <person name="Citroen M."/>
            <person name="Collymore A."/>
            <person name="Considine T."/>
            <person name="Cook A."/>
            <person name="Cooke P."/>
            <person name="Corum B."/>
            <person name="Cuomo C."/>
            <person name="David R."/>
            <person name="Dawoe T."/>
            <person name="Degray S."/>
            <person name="Dodge S."/>
            <person name="Dooley K."/>
            <person name="Dorje P."/>
            <person name="Dorjee K."/>
            <person name="Dorris L."/>
            <person name="Duffey N."/>
            <person name="Dupes A."/>
            <person name="Elkins T."/>
            <person name="Engels R."/>
            <person name="Erickson J."/>
            <person name="Farina A."/>
            <person name="Faro S."/>
            <person name="Ferreira P."/>
            <person name="Fischer H."/>
            <person name="Fitzgerald M."/>
            <person name="Foley K."/>
            <person name="Gage D."/>
            <person name="Galagan J."/>
            <person name="Gearin G."/>
            <person name="Gnerre S."/>
            <person name="Gnirke A."/>
            <person name="Goyette A."/>
            <person name="Graham J."/>
            <person name="Grandbois E."/>
            <person name="Gyaltsen K."/>
            <person name="Hafez N."/>
            <person name="Hagopian D."/>
            <person name="Hagos B."/>
            <person name="Hall J."/>
            <person name="Hatcher B."/>
            <person name="Heller A."/>
            <person name="Higgins H."/>
            <person name="Honan T."/>
            <person name="Horn A."/>
            <person name="Houde N."/>
            <person name="Hughes L."/>
            <person name="Hulme W."/>
            <person name="Husby E."/>
            <person name="Iliev I."/>
            <person name="Jaffe D."/>
            <person name="Jones C."/>
            <person name="Kamal M."/>
            <person name="Kamat A."/>
            <person name="Kamvysselis M."/>
            <person name="Karlsson E."/>
            <person name="Kells C."/>
            <person name="Kieu A."/>
            <person name="Kisner P."/>
            <person name="Kodira C."/>
            <person name="Kulbokas E."/>
            <person name="Labutti K."/>
            <person name="Lama D."/>
            <person name="Landers T."/>
            <person name="Leger J."/>
            <person name="Levine S."/>
            <person name="Lewis D."/>
            <person name="Lewis T."/>
            <person name="Lindblad-toh K."/>
            <person name="Liu X."/>
            <person name="Lokyitsang T."/>
            <person name="Lokyitsang Y."/>
            <person name="Lucien O."/>
            <person name="Lui A."/>
            <person name="Ma L.J."/>
            <person name="Mabbitt R."/>
            <person name="Macdonald J."/>
            <person name="Maclean C."/>
            <person name="Major J."/>
            <person name="Manning J."/>
            <person name="Marabella R."/>
            <person name="Maru K."/>
            <person name="Matthews C."/>
            <person name="Mauceli E."/>
            <person name="Mccarthy M."/>
            <person name="Mcdonough S."/>
            <person name="Mcghee T."/>
            <person name="Meldrim J."/>
            <person name="Meneus L."/>
            <person name="Mesirov J."/>
            <person name="Mihalev A."/>
            <person name="Mihova T."/>
            <person name="Mikkelsen T."/>
            <person name="Mlenga V."/>
            <person name="Moru K."/>
            <person name="Mozes J."/>
            <person name="Mulrain L."/>
            <person name="Munson G."/>
            <person name="Naylor J."/>
            <person name="Newes C."/>
            <person name="Nguyen C."/>
            <person name="Nguyen N."/>
            <person name="Nguyen T."/>
            <person name="Nicol R."/>
            <person name="Nielsen C."/>
            <person name="Nizzari M."/>
            <person name="Norbu C."/>
            <person name="Norbu N."/>
            <person name="O'donnell P."/>
            <person name="Okoawo O."/>
            <person name="O'leary S."/>
            <person name="Omotosho B."/>
            <person name="O'neill K."/>
            <person name="Osman S."/>
            <person name="Parker S."/>
            <person name="Perrin D."/>
            <person name="Phunkhang P."/>
            <person name="Piqani B."/>
            <person name="Purcell S."/>
            <person name="Rachupka T."/>
            <person name="Ramasamy U."/>
            <person name="Rameau R."/>
            <person name="Ray V."/>
            <person name="Raymond C."/>
            <person name="Retta R."/>
            <person name="Richardson S."/>
            <person name="Rise C."/>
            <person name="Rodriguez J."/>
            <person name="Rogers J."/>
            <person name="Rogov P."/>
            <person name="Rutman M."/>
            <person name="Schupbach R."/>
            <person name="Seaman C."/>
            <person name="Settipalli S."/>
            <person name="Sharpe T."/>
            <person name="Sheridan J."/>
            <person name="Sherpa N."/>
            <person name="Shi J."/>
            <person name="Smirnov S."/>
            <person name="Smith C."/>
            <person name="Sougnez C."/>
            <person name="Spencer B."/>
            <person name="Stalker J."/>
            <person name="Stange-thomann N."/>
            <person name="Stavropoulos S."/>
            <person name="Stetson K."/>
            <person name="Stone C."/>
            <person name="Stone S."/>
            <person name="Stubbs M."/>
            <person name="Talamas J."/>
            <person name="Tchuinga P."/>
            <person name="Tenzing P."/>
            <person name="Tesfaye S."/>
            <person name="Theodore J."/>
            <person name="Thoulutsang Y."/>
            <person name="Topham K."/>
            <person name="Towey S."/>
            <person name="Tsamla T."/>
            <person name="Tsomo N."/>
            <person name="Vallee D."/>
            <person name="Vassiliev H."/>
            <person name="Venkataraman V."/>
            <person name="Vinson J."/>
            <person name="Vo A."/>
            <person name="Wade C."/>
            <person name="Wang S."/>
            <person name="Wangchuk T."/>
            <person name="Wangdi T."/>
            <person name="Whittaker C."/>
            <person name="Wilkinson J."/>
            <person name="Wu Y."/>
            <person name="Wyman D."/>
            <person name="Yadav S."/>
            <person name="Yang S."/>
            <person name="Yang X."/>
            <person name="Yeager S."/>
            <person name="Yee E."/>
            <person name="Young G."/>
            <person name="Zainoun J."/>
            <person name="Zembeck L."/>
            <person name="Zimmer A."/>
            <person name="Zody M."/>
            <person name="Lander E."/>
        </authorList>
    </citation>
    <scope>NUCLEOTIDE SEQUENCE [LARGE SCALE GENOMIC DNA]</scope>
</reference>
<proteinExistence type="predicted"/>
<dbReference type="GeneTree" id="ENSGT00940000166156"/>
<dbReference type="PANTHER" id="PTHR24223:SF447">
    <property type="entry name" value="MULTIDRUG RESISTANCE-ASSOCIATED PROTEIN 5"/>
    <property type="match status" value="1"/>
</dbReference>
<sequence length="141" mass="14837">MARAILRHFKIIMLDEATAAIDSETDSLVQDTIREAFADCTMLTIAHRLNTVLTSDKILVMDDGKVAEFADPASLLSDPSSQFSRMIVASASVDDKVNSNEASVPPSSLDNPSNSDPSSAVASGIANSAYESDSGINSTAL</sequence>
<dbReference type="PANTHER" id="PTHR24223">
    <property type="entry name" value="ATP-BINDING CASSETTE SUB-FAMILY C"/>
    <property type="match status" value="1"/>
</dbReference>
<dbReference type="GO" id="GO:0042626">
    <property type="term" value="F:ATPase-coupled transmembrane transporter activity"/>
    <property type="evidence" value="ECO:0007669"/>
    <property type="project" value="TreeGrafter"/>
</dbReference>
<evidence type="ECO:0000256" key="2">
    <source>
        <dbReference type="ARBA" id="ARBA00022840"/>
    </source>
</evidence>
<reference evidence="4" key="2">
    <citation type="submission" date="2025-08" db="UniProtKB">
        <authorList>
            <consortium name="Ensembl"/>
        </authorList>
    </citation>
    <scope>IDENTIFICATION</scope>
</reference>
<dbReference type="eggNOG" id="KOG0054">
    <property type="taxonomic scope" value="Eukaryota"/>
</dbReference>
<dbReference type="GO" id="GO:0016020">
    <property type="term" value="C:membrane"/>
    <property type="evidence" value="ECO:0007669"/>
    <property type="project" value="TreeGrafter"/>
</dbReference>
<dbReference type="Gene3D" id="3.40.50.300">
    <property type="entry name" value="P-loop containing nucleotide triphosphate hydrolases"/>
    <property type="match status" value="1"/>
</dbReference>
<dbReference type="InterPro" id="IPR027417">
    <property type="entry name" value="P-loop_NTPase"/>
</dbReference>
<keyword evidence="5" id="KW-1185">Reference proteome</keyword>
<feature type="compositionally biased region" description="Low complexity" evidence="3">
    <location>
        <begin position="103"/>
        <end position="123"/>
    </location>
</feature>
<organism evidence="4 5">
    <name type="scientific">Ciona savignyi</name>
    <name type="common">Pacific transparent sea squirt</name>
    <dbReference type="NCBI Taxonomy" id="51511"/>
    <lineage>
        <taxon>Eukaryota</taxon>
        <taxon>Metazoa</taxon>
        <taxon>Chordata</taxon>
        <taxon>Tunicata</taxon>
        <taxon>Ascidiacea</taxon>
        <taxon>Phlebobranchia</taxon>
        <taxon>Cionidae</taxon>
        <taxon>Ciona</taxon>
    </lineage>
</organism>
<dbReference type="FunFam" id="3.40.50.300:FF:003492">
    <property type="entry name" value="AGAP012735-PA"/>
    <property type="match status" value="1"/>
</dbReference>
<evidence type="ECO:0008006" key="6">
    <source>
        <dbReference type="Google" id="ProtNLM"/>
    </source>
</evidence>
<evidence type="ECO:0000256" key="3">
    <source>
        <dbReference type="SAM" id="MobiDB-lite"/>
    </source>
</evidence>
<evidence type="ECO:0000256" key="1">
    <source>
        <dbReference type="ARBA" id="ARBA00022741"/>
    </source>
</evidence>
<dbReference type="Ensembl" id="ENSCSAVT00000009881.1">
    <property type="protein sequence ID" value="ENSCSAVP00000009763.1"/>
    <property type="gene ID" value="ENSCSAVG00000005728.1"/>
</dbReference>
<accession>H2YWQ2</accession>
<dbReference type="AlphaFoldDB" id="H2YWQ2"/>
<dbReference type="InParanoid" id="H2YWQ2"/>
<evidence type="ECO:0000313" key="5">
    <source>
        <dbReference type="Proteomes" id="UP000007875"/>
    </source>
</evidence>
<dbReference type="HOGENOM" id="CLU_000604_61_8_1"/>
<dbReference type="SUPFAM" id="SSF52540">
    <property type="entry name" value="P-loop containing nucleoside triphosphate hydrolases"/>
    <property type="match status" value="1"/>
</dbReference>
<keyword evidence="2" id="KW-0067">ATP-binding</keyword>
<dbReference type="Proteomes" id="UP000007875">
    <property type="component" value="Unassembled WGS sequence"/>
</dbReference>
<protein>
    <recommendedName>
        <fullName evidence="6">ABC transporter domain-containing protein</fullName>
    </recommendedName>
</protein>
<dbReference type="GO" id="GO:0005524">
    <property type="term" value="F:ATP binding"/>
    <property type="evidence" value="ECO:0007669"/>
    <property type="project" value="UniProtKB-KW"/>
</dbReference>
<keyword evidence="1" id="KW-0547">Nucleotide-binding</keyword>
<dbReference type="InterPro" id="IPR050173">
    <property type="entry name" value="ABC_transporter_C-like"/>
</dbReference>
<name>H2YWQ2_CIOSA</name>
<reference evidence="4" key="3">
    <citation type="submission" date="2025-09" db="UniProtKB">
        <authorList>
            <consortium name="Ensembl"/>
        </authorList>
    </citation>
    <scope>IDENTIFICATION</scope>
</reference>
<evidence type="ECO:0000313" key="4">
    <source>
        <dbReference type="Ensembl" id="ENSCSAVP00000009763.1"/>
    </source>
</evidence>